<dbReference type="Proteomes" id="UP001168990">
    <property type="component" value="Unassembled WGS sequence"/>
</dbReference>
<name>A0AA39CAI9_9HYME</name>
<sequence>MKIHLYKPITGSIFILILLIVNVNTLRYDLQVNPITKKILNYSVNVFKLLQNDKVTKPRDIMEKLIKIKTANQQITKIMYDYEKTADEYLSEHLQKEIDALYAIVQKICLRDDGKDTKTIDSIIRPYQAGHYYKLFCKFLLFCNTNANETLIYNIFHHYQQRKSTDTSDELKAWDKYVISFYNSVLLIITKMYSIILISYKYAANPTEGGIALSFIADNLRKPTSHRTVKNNAVMEFKKLAKKLTSIINPIIVEPTKMYQSDPSRYIKDINYSQLTHFLRNYETNQKHLSPDHNCELNCTQHNHTRHYIITKKRVANRESICNGRIYSCKTIVPKKICVNDDDCDIDALLVPVDIQQGCSICACTCDENKSQQSIRYVNLKPVMSFHAKGYVVTGIRFVIINRIISLQIQQGMYNNITVNPITVRWKKVNDINPNDADESQVVKFNYNRRSFALDDLLLPIDSVVIGVKFILERGLIKLKIMGSNRKNFGGLDTFQQRTLALCDKRINRDELNTNGLEIPTLKKFNNTIFSEQNKYSISFKQAKMTNSTEEYIVPFIDLQDVVTNPPSPIVGVGLHLRYDIGSGGFLAPKIMSHHDSRITSAHYINNILDSL</sequence>
<dbReference type="PANTHER" id="PTHR47890:SF1">
    <property type="entry name" value="LD24308P"/>
    <property type="match status" value="1"/>
</dbReference>
<protein>
    <submittedName>
        <fullName evidence="1">Uncharacterized protein</fullName>
    </submittedName>
</protein>
<dbReference type="Pfam" id="PF16061">
    <property type="entry name" value="DUF4803"/>
    <property type="match status" value="2"/>
</dbReference>
<reference evidence="1" key="2">
    <citation type="submission" date="2023-03" db="EMBL/GenBank/DDBJ databases">
        <authorList>
            <person name="Inwood S.N."/>
            <person name="Skelly J.G."/>
            <person name="Guhlin J."/>
            <person name="Harrop T.W.R."/>
            <person name="Goldson S.G."/>
            <person name="Dearden P.K."/>
        </authorList>
    </citation>
    <scope>NUCLEOTIDE SEQUENCE</scope>
    <source>
        <strain evidence="1">Irish</strain>
        <tissue evidence="1">Whole body</tissue>
    </source>
</reference>
<evidence type="ECO:0000313" key="1">
    <source>
        <dbReference type="EMBL" id="KAK0160662.1"/>
    </source>
</evidence>
<dbReference type="PANTHER" id="PTHR47890">
    <property type="entry name" value="LD24308P"/>
    <property type="match status" value="1"/>
</dbReference>
<organism evidence="1 2">
    <name type="scientific">Microctonus aethiopoides</name>
    <dbReference type="NCBI Taxonomy" id="144406"/>
    <lineage>
        <taxon>Eukaryota</taxon>
        <taxon>Metazoa</taxon>
        <taxon>Ecdysozoa</taxon>
        <taxon>Arthropoda</taxon>
        <taxon>Hexapoda</taxon>
        <taxon>Insecta</taxon>
        <taxon>Pterygota</taxon>
        <taxon>Neoptera</taxon>
        <taxon>Endopterygota</taxon>
        <taxon>Hymenoptera</taxon>
        <taxon>Apocrita</taxon>
        <taxon>Ichneumonoidea</taxon>
        <taxon>Braconidae</taxon>
        <taxon>Euphorinae</taxon>
        <taxon>Microctonus</taxon>
    </lineage>
</organism>
<dbReference type="InterPro" id="IPR032062">
    <property type="entry name" value="DUF4803"/>
</dbReference>
<comment type="caution">
    <text evidence="1">The sequence shown here is derived from an EMBL/GenBank/DDBJ whole genome shotgun (WGS) entry which is preliminary data.</text>
</comment>
<gene>
    <name evidence="1" type="ORF">PV328_008048</name>
</gene>
<dbReference type="EMBL" id="JAQQBS010001423">
    <property type="protein sequence ID" value="KAK0160662.1"/>
    <property type="molecule type" value="Genomic_DNA"/>
</dbReference>
<reference evidence="1" key="1">
    <citation type="journal article" date="2023" name="bioRxiv">
        <title>Scaffold-level genome assemblies of two parasitoid biocontrol wasps reveal the parthenogenesis mechanism and an associated novel virus.</title>
        <authorList>
            <person name="Inwood S."/>
            <person name="Skelly J."/>
            <person name="Guhlin J."/>
            <person name="Harrop T."/>
            <person name="Goldson S."/>
            <person name="Dearden P."/>
        </authorList>
    </citation>
    <scope>NUCLEOTIDE SEQUENCE</scope>
    <source>
        <strain evidence="1">Irish</strain>
        <tissue evidence="1">Whole body</tissue>
    </source>
</reference>
<dbReference type="AlphaFoldDB" id="A0AA39CAI9"/>
<accession>A0AA39CAI9</accession>
<proteinExistence type="predicted"/>
<evidence type="ECO:0000313" key="2">
    <source>
        <dbReference type="Proteomes" id="UP001168990"/>
    </source>
</evidence>
<keyword evidence="2" id="KW-1185">Reference proteome</keyword>